<organism evidence="5 6">
    <name type="scientific">Leptosia nina</name>
    <dbReference type="NCBI Taxonomy" id="320188"/>
    <lineage>
        <taxon>Eukaryota</taxon>
        <taxon>Metazoa</taxon>
        <taxon>Ecdysozoa</taxon>
        <taxon>Arthropoda</taxon>
        <taxon>Hexapoda</taxon>
        <taxon>Insecta</taxon>
        <taxon>Pterygota</taxon>
        <taxon>Neoptera</taxon>
        <taxon>Endopterygota</taxon>
        <taxon>Lepidoptera</taxon>
        <taxon>Glossata</taxon>
        <taxon>Ditrysia</taxon>
        <taxon>Papilionoidea</taxon>
        <taxon>Pieridae</taxon>
        <taxon>Pierinae</taxon>
        <taxon>Leptosia</taxon>
    </lineage>
</organism>
<protein>
    <recommendedName>
        <fullName evidence="4">FLYWCH-type domain-containing protein</fullName>
    </recommendedName>
</protein>
<feature type="domain" description="FLYWCH-type" evidence="4">
    <location>
        <begin position="273"/>
        <end position="316"/>
    </location>
</feature>
<dbReference type="GO" id="GO:0008270">
    <property type="term" value="F:zinc ion binding"/>
    <property type="evidence" value="ECO:0007669"/>
    <property type="project" value="UniProtKB-KW"/>
</dbReference>
<evidence type="ECO:0000313" key="5">
    <source>
        <dbReference type="EMBL" id="CAK1543859.1"/>
    </source>
</evidence>
<evidence type="ECO:0000256" key="1">
    <source>
        <dbReference type="ARBA" id="ARBA00022723"/>
    </source>
</evidence>
<reference evidence="5 6" key="1">
    <citation type="submission" date="2023-11" db="EMBL/GenBank/DDBJ databases">
        <authorList>
            <person name="Okamura Y."/>
        </authorList>
    </citation>
    <scope>NUCLEOTIDE SEQUENCE [LARGE SCALE GENOMIC DNA]</scope>
</reference>
<evidence type="ECO:0000256" key="3">
    <source>
        <dbReference type="ARBA" id="ARBA00022833"/>
    </source>
</evidence>
<keyword evidence="3" id="KW-0862">Zinc</keyword>
<comment type="caution">
    <text evidence="5">The sequence shown here is derived from an EMBL/GenBank/DDBJ whole genome shotgun (WGS) entry which is preliminary data.</text>
</comment>
<dbReference type="InterPro" id="IPR007588">
    <property type="entry name" value="Znf_FLYWCH"/>
</dbReference>
<sequence length="500" mass="56282">MQKVEFIPSRVGKHPLLMFNKYTYKRNYASSNGNAIWYCSSRMRGCKAFVKRVGSDYIIGDRPHPHAPPSYVKTSNGVWRSTFLPAWVSIPYSCSRSILILREAATSLEKLSGIARAGELAADVTPSSKQKMTNTFLEIYHIPTNLLLTPKQIMVNGFEKRPNLCTPGDNEIDEAIANGHHLMMRVHRLSDERLTASTITGTWLIRISPPIMSKVQAVNGSGSKVEFIPSRSGVHSLLMFKKYTYNRSRSNIHGDTLWYCSSRKSGLCLLPPTKGKHPRLMVNSYTYKRQWQCNSGKIIWYCSSRNHGCKAYVHTLDNILSYGPATTTTKQSLDNGNASDDDVIEVVVDETPIEILSDGEELELEKIHRPFTQQTFEFTTPQTPESTFTERREYSSDPLIGLAADINDILKNVGLEPSRSITSDALESIREKETPVEQTVDRMEVDSSKDEMNEEINVDIIDKSTENDIDTISTSVEPENPEVPNIHCNEDAKILEPLVN</sequence>
<feature type="domain" description="FLYWCH-type" evidence="4">
    <location>
        <begin position="13"/>
        <end position="66"/>
    </location>
</feature>
<keyword evidence="1" id="KW-0479">Metal-binding</keyword>
<dbReference type="EMBL" id="CAVLEF010000005">
    <property type="protein sequence ID" value="CAK1543859.1"/>
    <property type="molecule type" value="Genomic_DNA"/>
</dbReference>
<keyword evidence="6" id="KW-1185">Reference proteome</keyword>
<gene>
    <name evidence="5" type="ORF">LNINA_LOCUS3649</name>
</gene>
<evidence type="ECO:0000256" key="2">
    <source>
        <dbReference type="ARBA" id="ARBA00022771"/>
    </source>
</evidence>
<proteinExistence type="predicted"/>
<keyword evidence="2" id="KW-0863">Zinc-finger</keyword>
<dbReference type="AlphaFoldDB" id="A0AAV1J5Z3"/>
<evidence type="ECO:0000259" key="4">
    <source>
        <dbReference type="Pfam" id="PF04500"/>
    </source>
</evidence>
<dbReference type="Pfam" id="PF04500">
    <property type="entry name" value="FLYWCH"/>
    <property type="match status" value="2"/>
</dbReference>
<name>A0AAV1J5Z3_9NEOP</name>
<accession>A0AAV1J5Z3</accession>
<dbReference type="Gene3D" id="2.20.25.240">
    <property type="match status" value="2"/>
</dbReference>
<evidence type="ECO:0000313" key="6">
    <source>
        <dbReference type="Proteomes" id="UP001497472"/>
    </source>
</evidence>
<dbReference type="Proteomes" id="UP001497472">
    <property type="component" value="Unassembled WGS sequence"/>
</dbReference>